<name>A0A401SQL0_CHIPU</name>
<dbReference type="AlphaFoldDB" id="A0A401SQL0"/>
<dbReference type="InterPro" id="IPR052557">
    <property type="entry name" value="CAP/Cytokinesis_protein"/>
</dbReference>
<dbReference type="PANTHER" id="PTHR46333">
    <property type="entry name" value="CYTOKINESIS PROTEIN 3"/>
    <property type="match status" value="1"/>
</dbReference>
<comment type="caution">
    <text evidence="1">The sequence shown here is derived from an EMBL/GenBank/DDBJ whole genome shotgun (WGS) entry which is preliminary data.</text>
</comment>
<dbReference type="GO" id="GO:0005737">
    <property type="term" value="C:cytoplasm"/>
    <property type="evidence" value="ECO:0007669"/>
    <property type="project" value="TreeGrafter"/>
</dbReference>
<evidence type="ECO:0000313" key="2">
    <source>
        <dbReference type="Proteomes" id="UP000287033"/>
    </source>
</evidence>
<protein>
    <submittedName>
        <fullName evidence="1">Uncharacterized protein</fullName>
    </submittedName>
</protein>
<keyword evidence="2" id="KW-1185">Reference proteome</keyword>
<dbReference type="PANTHER" id="PTHR46333:SF4">
    <property type="entry name" value="TRANSGLUTAMINASE-LIKE DOMAIN-CONTAINING PROTEIN"/>
    <property type="match status" value="1"/>
</dbReference>
<sequence length="172" mass="19311">MRVTPTGMDLRVSPSQGKYDLKIFAKPLDSEESYTCVCVCKLGIFVRPEGEEDFGHICVYVIRCCAEGSWPPFPRMYSLWKKGCVLYEPWSGVLPSDKWVQFRVCIPGAHRVFLVGQFTSELYLSKSHMWEGNVFTGPVRSQLKLAAKLDPSSPAVSVLSTFDVGDYFVQGP</sequence>
<dbReference type="Proteomes" id="UP000287033">
    <property type="component" value="Unassembled WGS sequence"/>
</dbReference>
<gene>
    <name evidence="1" type="ORF">chiPu_0011148</name>
</gene>
<dbReference type="EMBL" id="BEZZ01000454">
    <property type="protein sequence ID" value="GCC32684.1"/>
    <property type="molecule type" value="Genomic_DNA"/>
</dbReference>
<dbReference type="OrthoDB" id="6129702at2759"/>
<dbReference type="STRING" id="137246.A0A401SQL0"/>
<organism evidence="1 2">
    <name type="scientific">Chiloscyllium punctatum</name>
    <name type="common">Brownbanded bambooshark</name>
    <name type="synonym">Hemiscyllium punctatum</name>
    <dbReference type="NCBI Taxonomy" id="137246"/>
    <lineage>
        <taxon>Eukaryota</taxon>
        <taxon>Metazoa</taxon>
        <taxon>Chordata</taxon>
        <taxon>Craniata</taxon>
        <taxon>Vertebrata</taxon>
        <taxon>Chondrichthyes</taxon>
        <taxon>Elasmobranchii</taxon>
        <taxon>Galeomorphii</taxon>
        <taxon>Galeoidea</taxon>
        <taxon>Orectolobiformes</taxon>
        <taxon>Hemiscylliidae</taxon>
        <taxon>Chiloscyllium</taxon>
    </lineage>
</organism>
<proteinExistence type="predicted"/>
<reference evidence="1 2" key="1">
    <citation type="journal article" date="2018" name="Nat. Ecol. Evol.">
        <title>Shark genomes provide insights into elasmobranch evolution and the origin of vertebrates.</title>
        <authorList>
            <person name="Hara Y"/>
            <person name="Yamaguchi K"/>
            <person name="Onimaru K"/>
            <person name="Kadota M"/>
            <person name="Koyanagi M"/>
            <person name="Keeley SD"/>
            <person name="Tatsumi K"/>
            <person name="Tanaka K"/>
            <person name="Motone F"/>
            <person name="Kageyama Y"/>
            <person name="Nozu R"/>
            <person name="Adachi N"/>
            <person name="Nishimura O"/>
            <person name="Nakagawa R"/>
            <person name="Tanegashima C"/>
            <person name="Kiyatake I"/>
            <person name="Matsumoto R"/>
            <person name="Murakumo K"/>
            <person name="Nishida K"/>
            <person name="Terakita A"/>
            <person name="Kuratani S"/>
            <person name="Sato K"/>
            <person name="Hyodo S Kuraku.S."/>
        </authorList>
    </citation>
    <scope>NUCLEOTIDE SEQUENCE [LARGE SCALE GENOMIC DNA]</scope>
</reference>
<evidence type="ECO:0000313" key="1">
    <source>
        <dbReference type="EMBL" id="GCC32684.1"/>
    </source>
</evidence>
<accession>A0A401SQL0</accession>